<protein>
    <submittedName>
        <fullName evidence="3">Flp pilus assembly complex ATPase component TadA</fullName>
    </submittedName>
</protein>
<dbReference type="EMBL" id="JABEQJ010000022">
    <property type="protein sequence ID" value="MBB2161579.1"/>
    <property type="molecule type" value="Genomic_DNA"/>
</dbReference>
<evidence type="ECO:0000256" key="1">
    <source>
        <dbReference type="ARBA" id="ARBA00006611"/>
    </source>
</evidence>
<dbReference type="InterPro" id="IPR050921">
    <property type="entry name" value="T4SS_GSP_E_ATPase"/>
</dbReference>
<proteinExistence type="inferred from homology"/>
<reference evidence="3 4" key="1">
    <citation type="submission" date="2020-04" db="EMBL/GenBank/DDBJ databases">
        <title>Description of novel Gluconacetobacter.</title>
        <authorList>
            <person name="Sombolestani A."/>
        </authorList>
    </citation>
    <scope>NUCLEOTIDE SEQUENCE [LARGE SCALE GENOMIC DNA]</scope>
    <source>
        <strain evidence="3 4">LMG 19747</strain>
    </source>
</reference>
<evidence type="ECO:0000313" key="4">
    <source>
        <dbReference type="Proteomes" id="UP000589085"/>
    </source>
</evidence>
<dbReference type="Pfam" id="PF00437">
    <property type="entry name" value="T2SSE"/>
    <property type="match status" value="1"/>
</dbReference>
<dbReference type="Proteomes" id="UP000589085">
    <property type="component" value="Unassembled WGS sequence"/>
</dbReference>
<dbReference type="Gene3D" id="3.40.50.300">
    <property type="entry name" value="P-loop containing nucleotide triphosphate hydrolases"/>
    <property type="match status" value="1"/>
</dbReference>
<dbReference type="SUPFAM" id="SSF52540">
    <property type="entry name" value="P-loop containing nucleoside triphosphate hydrolases"/>
    <property type="match status" value="1"/>
</dbReference>
<dbReference type="PANTHER" id="PTHR30486">
    <property type="entry name" value="TWITCHING MOTILITY PROTEIN PILT"/>
    <property type="match status" value="1"/>
</dbReference>
<comment type="similarity">
    <text evidence="1">Belongs to the GSP E family.</text>
</comment>
<dbReference type="InterPro" id="IPR027417">
    <property type="entry name" value="P-loop_NTPase"/>
</dbReference>
<gene>
    <name evidence="3" type="primary">tadA</name>
    <name evidence="3" type="ORF">HLH48_15605</name>
</gene>
<dbReference type="InterPro" id="IPR001482">
    <property type="entry name" value="T2SS/T4SS_dom"/>
</dbReference>
<sequence>MVLSDINARALTFPDDAGQYPVEALRRLLAWTSSIDASRVELRSDSPVMIRRYNVNHDVTRDRLRTEEVEAILDSLYEGNGASSGVKRKRAMDFSTAILPDGHRGRRYSYRINAHACQVGVKPGISVVIRPLVDVPRTKEEQGVEPLLDEAMDGGPGLYWITGGTGHGKSTLLGGFVRSWLENPALDFNILEGSAPIEILYDLIARKRSTICQIDIPTNLETFKDFIETSARKEATHIIVQEVRDAGTMMAAIQAGIMNHRMLASLHTNSIRSTIGRINSLCPPDQREDMANNVAEHSRVIVNQRLVESRDGKRIAIREFVRVDRRLRDSLFDNPVRRWSGLFKDAIADRGQTYDVSIARALKAGLITDAVADRASREDD</sequence>
<organism evidence="3 4">
    <name type="scientific">Gluconacetobacter sacchari</name>
    <dbReference type="NCBI Taxonomy" id="92759"/>
    <lineage>
        <taxon>Bacteria</taxon>
        <taxon>Pseudomonadati</taxon>
        <taxon>Pseudomonadota</taxon>
        <taxon>Alphaproteobacteria</taxon>
        <taxon>Acetobacterales</taxon>
        <taxon>Acetobacteraceae</taxon>
        <taxon>Gluconacetobacter</taxon>
    </lineage>
</organism>
<accession>A0A7W4NPD7</accession>
<dbReference type="AlphaFoldDB" id="A0A7W4NPD7"/>
<dbReference type="Gene3D" id="3.30.450.90">
    <property type="match status" value="1"/>
</dbReference>
<feature type="domain" description="Bacterial type II secretion system protein E" evidence="2">
    <location>
        <begin position="145"/>
        <end position="309"/>
    </location>
</feature>
<comment type="caution">
    <text evidence="3">The sequence shown here is derived from an EMBL/GenBank/DDBJ whole genome shotgun (WGS) entry which is preliminary data.</text>
</comment>
<evidence type="ECO:0000313" key="3">
    <source>
        <dbReference type="EMBL" id="MBB2161579.1"/>
    </source>
</evidence>
<dbReference type="RefSeq" id="WP_182998410.1">
    <property type="nucleotide sequence ID" value="NZ_JABEQJ010000022.1"/>
</dbReference>
<evidence type="ECO:0000259" key="2">
    <source>
        <dbReference type="Pfam" id="PF00437"/>
    </source>
</evidence>
<name>A0A7W4NPD7_9PROT</name>
<dbReference type="GO" id="GO:0016887">
    <property type="term" value="F:ATP hydrolysis activity"/>
    <property type="evidence" value="ECO:0007669"/>
    <property type="project" value="InterPro"/>
</dbReference>
<dbReference type="PANTHER" id="PTHR30486:SF6">
    <property type="entry name" value="TYPE IV PILUS RETRACTATION ATPASE PILT"/>
    <property type="match status" value="1"/>
</dbReference>